<evidence type="ECO:0000313" key="3">
    <source>
        <dbReference type="Proteomes" id="UP001589611"/>
    </source>
</evidence>
<dbReference type="EMBL" id="JBHMBE010000002">
    <property type="protein sequence ID" value="MFB9644998.1"/>
    <property type="molecule type" value="Genomic_DNA"/>
</dbReference>
<comment type="caution">
    <text evidence="2">The sequence shown here is derived from an EMBL/GenBank/DDBJ whole genome shotgun (WGS) entry which is preliminary data.</text>
</comment>
<dbReference type="Gene3D" id="3.90.1580.10">
    <property type="entry name" value="paralog of FGE (formylglycine-generating enzyme)"/>
    <property type="match status" value="1"/>
</dbReference>
<dbReference type="Proteomes" id="UP001589611">
    <property type="component" value="Unassembled WGS sequence"/>
</dbReference>
<evidence type="ECO:0000313" key="2">
    <source>
        <dbReference type="EMBL" id="MFB9644998.1"/>
    </source>
</evidence>
<dbReference type="InterPro" id="IPR005532">
    <property type="entry name" value="SUMF_dom"/>
</dbReference>
<dbReference type="InterPro" id="IPR051043">
    <property type="entry name" value="Sulfatase_Mod_Factor_Kinase"/>
</dbReference>
<organism evidence="2 3">
    <name type="scientific">Microbacterium terregens</name>
    <dbReference type="NCBI Taxonomy" id="69363"/>
    <lineage>
        <taxon>Bacteria</taxon>
        <taxon>Bacillati</taxon>
        <taxon>Actinomycetota</taxon>
        <taxon>Actinomycetes</taxon>
        <taxon>Micrococcales</taxon>
        <taxon>Microbacteriaceae</taxon>
        <taxon>Microbacterium</taxon>
    </lineage>
</organism>
<feature type="domain" description="Sulfatase-modifying factor enzyme-like" evidence="1">
    <location>
        <begin position="1"/>
        <end position="293"/>
    </location>
</feature>
<dbReference type="InterPro" id="IPR016187">
    <property type="entry name" value="CTDL_fold"/>
</dbReference>
<keyword evidence="3" id="KW-1185">Reference proteome</keyword>
<dbReference type="InterPro" id="IPR042095">
    <property type="entry name" value="SUMF_sf"/>
</dbReference>
<sequence length="296" mass="32765">MALIPEGVLRMGSDEFYPDERPVHERPVAAFWMETYEVTNADFAVFVADTGYVTVAERELDPADFPGADPVDLVPGAMVFTPTVDRVDLDDWRQWWRWQRGAYWREPSGPGSSIDERMRHPVVHIAFEDAVSYAAWAGKRLPTEAEHEYAARGGLVGARFAWGDDPYPGGIPQANSWLGRFPYENLGRGGTAPVGAYPPNGYGLYDMTGNVWEWTTDYYSPRHLLPSDGPVDAGGRPMLLATASAEPGFAQPRRVLKGGSHLCSPDYCLRFRPAARSPQAEDTGMSHIGFRCAHDG</sequence>
<accession>A0ABV5SXA9</accession>
<dbReference type="PANTHER" id="PTHR23150">
    <property type="entry name" value="SULFATASE MODIFYING FACTOR 1, 2"/>
    <property type="match status" value="1"/>
</dbReference>
<protein>
    <submittedName>
        <fullName evidence="2">Formylglycine-generating enzyme family protein</fullName>
    </submittedName>
</protein>
<name>A0ABV5SXA9_9MICO</name>
<dbReference type="Pfam" id="PF03781">
    <property type="entry name" value="FGE-sulfatase"/>
    <property type="match status" value="1"/>
</dbReference>
<evidence type="ECO:0000259" key="1">
    <source>
        <dbReference type="Pfam" id="PF03781"/>
    </source>
</evidence>
<reference evidence="2 3" key="1">
    <citation type="submission" date="2024-09" db="EMBL/GenBank/DDBJ databases">
        <authorList>
            <person name="Sun Q."/>
            <person name="Mori K."/>
        </authorList>
    </citation>
    <scope>NUCLEOTIDE SEQUENCE [LARGE SCALE GENOMIC DNA]</scope>
    <source>
        <strain evidence="2 3">JCM 1342</strain>
    </source>
</reference>
<dbReference type="SUPFAM" id="SSF56436">
    <property type="entry name" value="C-type lectin-like"/>
    <property type="match status" value="1"/>
</dbReference>
<proteinExistence type="predicted"/>
<dbReference type="PANTHER" id="PTHR23150:SF19">
    <property type="entry name" value="FORMYLGLYCINE-GENERATING ENZYME"/>
    <property type="match status" value="1"/>
</dbReference>
<dbReference type="RefSeq" id="WP_344715808.1">
    <property type="nucleotide sequence ID" value="NZ_BAAAWH010000001.1"/>
</dbReference>
<gene>
    <name evidence="2" type="ORF">ACFFPJ_04210</name>
</gene>